<keyword evidence="2" id="KW-1185">Reference proteome</keyword>
<protein>
    <submittedName>
        <fullName evidence="1">Tigger transposable element-derived protein</fullName>
    </submittedName>
</protein>
<dbReference type="AlphaFoldDB" id="A0AAV4AVL3"/>
<gene>
    <name evidence="1" type="ORF">PoB_003869100</name>
</gene>
<sequence>MLLNTLPCRSQLHYIKEFRAWGDITRLGPNTEHDTVFKPQEEVELTNNILTGSNMFYGLTSKATRHLVYEMVVVDNLHFPVSWKASKKDGRDWLIGFMVHNSKLSLRKPEATSMARGTSFNRHNVATFIKNLEEVYRSIKVIPFNVYYLY</sequence>
<organism evidence="1 2">
    <name type="scientific">Plakobranchus ocellatus</name>
    <dbReference type="NCBI Taxonomy" id="259542"/>
    <lineage>
        <taxon>Eukaryota</taxon>
        <taxon>Metazoa</taxon>
        <taxon>Spiralia</taxon>
        <taxon>Lophotrochozoa</taxon>
        <taxon>Mollusca</taxon>
        <taxon>Gastropoda</taxon>
        <taxon>Heterobranchia</taxon>
        <taxon>Euthyneura</taxon>
        <taxon>Panpulmonata</taxon>
        <taxon>Sacoglossa</taxon>
        <taxon>Placobranchoidea</taxon>
        <taxon>Plakobranchidae</taxon>
        <taxon>Plakobranchus</taxon>
    </lineage>
</organism>
<evidence type="ECO:0000313" key="2">
    <source>
        <dbReference type="Proteomes" id="UP000735302"/>
    </source>
</evidence>
<accession>A0AAV4AVL3</accession>
<dbReference type="EMBL" id="BLXT01004371">
    <property type="protein sequence ID" value="GFO12186.1"/>
    <property type="molecule type" value="Genomic_DNA"/>
</dbReference>
<name>A0AAV4AVL3_9GAST</name>
<comment type="caution">
    <text evidence="1">The sequence shown here is derived from an EMBL/GenBank/DDBJ whole genome shotgun (WGS) entry which is preliminary data.</text>
</comment>
<evidence type="ECO:0000313" key="1">
    <source>
        <dbReference type="EMBL" id="GFO12186.1"/>
    </source>
</evidence>
<reference evidence="1 2" key="1">
    <citation type="journal article" date="2021" name="Elife">
        <title>Chloroplast acquisition without the gene transfer in kleptoplastic sea slugs, Plakobranchus ocellatus.</title>
        <authorList>
            <person name="Maeda T."/>
            <person name="Takahashi S."/>
            <person name="Yoshida T."/>
            <person name="Shimamura S."/>
            <person name="Takaki Y."/>
            <person name="Nagai Y."/>
            <person name="Toyoda A."/>
            <person name="Suzuki Y."/>
            <person name="Arimoto A."/>
            <person name="Ishii H."/>
            <person name="Satoh N."/>
            <person name="Nishiyama T."/>
            <person name="Hasebe M."/>
            <person name="Maruyama T."/>
            <person name="Minagawa J."/>
            <person name="Obokata J."/>
            <person name="Shigenobu S."/>
        </authorList>
    </citation>
    <scope>NUCLEOTIDE SEQUENCE [LARGE SCALE GENOMIC DNA]</scope>
</reference>
<proteinExistence type="predicted"/>
<dbReference type="Proteomes" id="UP000735302">
    <property type="component" value="Unassembled WGS sequence"/>
</dbReference>